<feature type="region of interest" description="Disordered" evidence="7">
    <location>
        <begin position="79"/>
        <end position="110"/>
    </location>
</feature>
<evidence type="ECO:0000259" key="8">
    <source>
        <dbReference type="Pfam" id="PF04690"/>
    </source>
</evidence>
<evidence type="ECO:0000256" key="3">
    <source>
        <dbReference type="ARBA" id="ARBA00022723"/>
    </source>
</evidence>
<keyword evidence="3" id="KW-0479">Metal-binding</keyword>
<dbReference type="PANTHER" id="PTHR31675:SF28">
    <property type="entry name" value="AXIAL REGULATOR YABBY 5-LIKE ISOFORM X1"/>
    <property type="match status" value="1"/>
</dbReference>
<keyword evidence="6" id="KW-0539">Nucleus</keyword>
<evidence type="ECO:0000256" key="6">
    <source>
        <dbReference type="ARBA" id="ARBA00023242"/>
    </source>
</evidence>
<evidence type="ECO:0000313" key="10">
    <source>
        <dbReference type="EMBL" id="KAK8476291.1"/>
    </source>
</evidence>
<sequence length="187" mass="21129">MSSSNHISAPELQLCYIPCNLCNIILAVNVPCSSLLETVTVRCGQCTNLCSINMAASFRSRAGKDVQAPNYTTSEYRIELSSSSRGKTKLPKRPTTTPQQRLVNRPPEKRHRAPSLYNQFIKEEIQRIKLNNPEISHREAFSTAAKNWARFPHIHFGLMLETDNQTELNHLADSVQASTEHLQQLLK</sequence>
<accession>A0ABR1Z8Q4</accession>
<evidence type="ECO:0008006" key="12">
    <source>
        <dbReference type="Google" id="ProtNLM"/>
    </source>
</evidence>
<evidence type="ECO:0000256" key="2">
    <source>
        <dbReference type="ARBA" id="ARBA00010325"/>
    </source>
</evidence>
<evidence type="ECO:0000256" key="1">
    <source>
        <dbReference type="ARBA" id="ARBA00004123"/>
    </source>
</evidence>
<keyword evidence="5" id="KW-0862">Zinc</keyword>
<proteinExistence type="inferred from homology"/>
<comment type="similarity">
    <text evidence="2">Belongs to the YABBY family.</text>
</comment>
<comment type="subcellular location">
    <subcellularLocation>
        <location evidence="1">Nucleus</location>
    </subcellularLocation>
</comment>
<dbReference type="InterPro" id="IPR056776">
    <property type="entry name" value="YABBY_N"/>
</dbReference>
<protein>
    <recommendedName>
        <fullName evidence="12">Axial regulator YABBY 5-like</fullName>
    </recommendedName>
</protein>
<gene>
    <name evidence="10" type="ORF">V6N11_034404</name>
</gene>
<dbReference type="Proteomes" id="UP001396334">
    <property type="component" value="Unassembled WGS sequence"/>
</dbReference>
<dbReference type="Pfam" id="PF04690">
    <property type="entry name" value="YABBY"/>
    <property type="match status" value="1"/>
</dbReference>
<dbReference type="Pfam" id="PF24868">
    <property type="entry name" value="YABBY_N"/>
    <property type="match status" value="1"/>
</dbReference>
<feature type="compositionally biased region" description="Low complexity" evidence="7">
    <location>
        <begin position="93"/>
        <end position="102"/>
    </location>
</feature>
<evidence type="ECO:0000259" key="9">
    <source>
        <dbReference type="Pfam" id="PF24868"/>
    </source>
</evidence>
<dbReference type="EMBL" id="JBBPBN010002325">
    <property type="protein sequence ID" value="KAK8476291.1"/>
    <property type="molecule type" value="Genomic_DNA"/>
</dbReference>
<dbReference type="InterPro" id="IPR006780">
    <property type="entry name" value="YABBY"/>
</dbReference>
<reference evidence="10 11" key="1">
    <citation type="journal article" date="2024" name="G3 (Bethesda)">
        <title>Genome assembly of Hibiscus sabdariffa L. provides insights into metabolisms of medicinal natural products.</title>
        <authorList>
            <person name="Kim T."/>
        </authorList>
    </citation>
    <scope>NUCLEOTIDE SEQUENCE [LARGE SCALE GENOMIC DNA]</scope>
    <source>
        <strain evidence="10">TK-2024</strain>
        <tissue evidence="10">Old leaves</tissue>
    </source>
</reference>
<evidence type="ECO:0000256" key="7">
    <source>
        <dbReference type="SAM" id="MobiDB-lite"/>
    </source>
</evidence>
<evidence type="ECO:0000313" key="11">
    <source>
        <dbReference type="Proteomes" id="UP001396334"/>
    </source>
</evidence>
<keyword evidence="11" id="KW-1185">Reference proteome</keyword>
<feature type="domain" description="YABBY N-terminal" evidence="9">
    <location>
        <begin position="13"/>
        <end position="60"/>
    </location>
</feature>
<dbReference type="InterPro" id="IPR056775">
    <property type="entry name" value="YABBY_C"/>
</dbReference>
<comment type="caution">
    <text evidence="10">The sequence shown here is derived from an EMBL/GenBank/DDBJ whole genome shotgun (WGS) entry which is preliminary data.</text>
</comment>
<evidence type="ECO:0000256" key="4">
    <source>
        <dbReference type="ARBA" id="ARBA00022771"/>
    </source>
</evidence>
<dbReference type="InterPro" id="IPR036910">
    <property type="entry name" value="HMG_box_dom_sf"/>
</dbReference>
<feature type="domain" description="YABBY protein C-terminal" evidence="8">
    <location>
        <begin position="95"/>
        <end position="157"/>
    </location>
</feature>
<name>A0ABR1Z8Q4_9ROSI</name>
<dbReference type="PANTHER" id="PTHR31675">
    <property type="entry name" value="PROTEIN YABBY 6-RELATED"/>
    <property type="match status" value="1"/>
</dbReference>
<evidence type="ECO:0000256" key="5">
    <source>
        <dbReference type="ARBA" id="ARBA00022833"/>
    </source>
</evidence>
<keyword evidence="4" id="KW-0863">Zinc-finger</keyword>
<organism evidence="10 11">
    <name type="scientific">Hibiscus sabdariffa</name>
    <name type="common">roselle</name>
    <dbReference type="NCBI Taxonomy" id="183260"/>
    <lineage>
        <taxon>Eukaryota</taxon>
        <taxon>Viridiplantae</taxon>
        <taxon>Streptophyta</taxon>
        <taxon>Embryophyta</taxon>
        <taxon>Tracheophyta</taxon>
        <taxon>Spermatophyta</taxon>
        <taxon>Magnoliopsida</taxon>
        <taxon>eudicotyledons</taxon>
        <taxon>Gunneridae</taxon>
        <taxon>Pentapetalae</taxon>
        <taxon>rosids</taxon>
        <taxon>malvids</taxon>
        <taxon>Malvales</taxon>
        <taxon>Malvaceae</taxon>
        <taxon>Malvoideae</taxon>
        <taxon>Hibiscus</taxon>
    </lineage>
</organism>
<dbReference type="SUPFAM" id="SSF47095">
    <property type="entry name" value="HMG-box"/>
    <property type="match status" value="1"/>
</dbReference>